<organism evidence="1 2">
    <name type="scientific">Fusarium oxysporum</name>
    <name type="common">Fusarium vascular wilt</name>
    <dbReference type="NCBI Taxonomy" id="5507"/>
    <lineage>
        <taxon>Eukaryota</taxon>
        <taxon>Fungi</taxon>
        <taxon>Dikarya</taxon>
        <taxon>Ascomycota</taxon>
        <taxon>Pezizomycotina</taxon>
        <taxon>Sordariomycetes</taxon>
        <taxon>Hypocreomycetidae</taxon>
        <taxon>Hypocreales</taxon>
        <taxon>Nectriaceae</taxon>
        <taxon>Fusarium</taxon>
        <taxon>Fusarium oxysporum species complex</taxon>
    </lineage>
</organism>
<protein>
    <submittedName>
        <fullName evidence="1">Uncharacterized protein</fullName>
    </submittedName>
</protein>
<dbReference type="AlphaFoldDB" id="A0A420PAZ0"/>
<comment type="caution">
    <text evidence="1">The sequence shown here is derived from an EMBL/GenBank/DDBJ whole genome shotgun (WGS) entry which is preliminary data.</text>
</comment>
<name>A0A420PAZ0_FUSOX</name>
<dbReference type="Proteomes" id="UP000285860">
    <property type="component" value="Unassembled WGS sequence"/>
</dbReference>
<sequence>MFLRHIPSAPLVAQITGFAGDEVGATSEGNCGECYIVEACALAMVEDGQIGSE</sequence>
<accession>A0A420PAZ0</accession>
<dbReference type="EMBL" id="MRCY01000314">
    <property type="protein sequence ID" value="RKK89679.1"/>
    <property type="molecule type" value="Genomic_DNA"/>
</dbReference>
<evidence type="ECO:0000313" key="2">
    <source>
        <dbReference type="Proteomes" id="UP000285860"/>
    </source>
</evidence>
<reference evidence="1 2" key="1">
    <citation type="journal article" date="2018" name="Sci. Rep.">
        <title>Characterisation of pathogen-specific regions and novel effector candidates in Fusarium oxysporum f. sp. cepae.</title>
        <authorList>
            <person name="Armitage A.D."/>
            <person name="Taylor A."/>
            <person name="Sobczyk M.K."/>
            <person name="Baxter L."/>
            <person name="Greenfield B.P."/>
            <person name="Bates H.J."/>
            <person name="Wilson F."/>
            <person name="Jackson A.C."/>
            <person name="Ott S."/>
            <person name="Harrison R.J."/>
            <person name="Clarkson J.P."/>
        </authorList>
    </citation>
    <scope>NUCLEOTIDE SEQUENCE [LARGE SCALE GENOMIC DNA]</scope>
    <source>
        <strain evidence="1 2">Fo_A28</strain>
    </source>
</reference>
<evidence type="ECO:0000313" key="1">
    <source>
        <dbReference type="EMBL" id="RKK89679.1"/>
    </source>
</evidence>
<proteinExistence type="predicted"/>
<gene>
    <name evidence="1" type="ORF">BFJ68_g16659</name>
</gene>